<evidence type="ECO:0000256" key="1">
    <source>
        <dbReference type="SAM" id="Phobius"/>
    </source>
</evidence>
<sequence>MMIKKIDALSTVVERLQQKLYKFDQKKLRNKHVLSLSLAALTAASSFAQTSSFTQTNIISSDSSIPAAKTDSRLINPWGLAIGKAFWIDSPVSGFSLVVDPQGNPQPPLAVAVPPPASAAPGTAGQPTGVVFNADTANFILPVNSQSAVFLFATLGGTIAAWNTPLTAAVTVADNSAAKAVYTGLAVDVNSTGSFLLAANQASGAVDVFDSKFAPAQLAGTFADPTLPTGFHAFSVHIINGQVFVGYTQIDPATGKRVLGAGLGFVNIFDLNGNFVKRAISNGNLNAPWGIVLAPSGFGSFSGDLLVGNFGDGVINVYDPTNFTLIGQVQDSKGNVLVNSGLWDLVFGAKGVGDPNTLFFAAGVNATKGGLFGSIAVAAPPAGSGDFTLAAATPTVSVTAGQSATVSLSLAGTNGFTGAIALSCSGLPTGDNCTFNPASVTLSGTAAATDVVTITTAPHQASIAAPHRNGKSPFSGIALAFAGPLGMLALVGLRRRSASLRGAVLVIAMSFLSFGMIGCGDDSSHPTAPVTTQVMINATAGGTTHSIPVTLTVN</sequence>
<organism evidence="2 3">
    <name type="scientific">Terriglobus saanensis (strain ATCC BAA-1853 / DSM 23119 / SP1PR4)</name>
    <dbReference type="NCBI Taxonomy" id="401053"/>
    <lineage>
        <taxon>Bacteria</taxon>
        <taxon>Pseudomonadati</taxon>
        <taxon>Acidobacteriota</taxon>
        <taxon>Terriglobia</taxon>
        <taxon>Terriglobales</taxon>
        <taxon>Acidobacteriaceae</taxon>
        <taxon>Terriglobus</taxon>
    </lineage>
</organism>
<dbReference type="eggNOG" id="COG4934">
    <property type="taxonomic scope" value="Bacteria"/>
</dbReference>
<keyword evidence="1" id="KW-0812">Transmembrane</keyword>
<dbReference type="SUPFAM" id="SSF75011">
    <property type="entry name" value="3-carboxy-cis,cis-mucoante lactonizing enzyme"/>
    <property type="match status" value="1"/>
</dbReference>
<keyword evidence="3" id="KW-1185">Reference proteome</keyword>
<evidence type="ECO:0000313" key="2">
    <source>
        <dbReference type="EMBL" id="ADV81105.1"/>
    </source>
</evidence>
<name>E8V0P2_TERSS</name>
<dbReference type="NCBIfam" id="TIGR03118">
    <property type="entry name" value="PEPCTERM_chp_1"/>
    <property type="match status" value="1"/>
</dbReference>
<dbReference type="KEGG" id="tsa:AciPR4_0267"/>
<gene>
    <name evidence="2" type="ordered locus">AciPR4_0267</name>
</gene>
<dbReference type="STRING" id="401053.AciPR4_0267"/>
<keyword evidence="1" id="KW-0472">Membrane</keyword>
<dbReference type="HOGENOM" id="CLU_495997_0_0_0"/>
<evidence type="ECO:0008006" key="4">
    <source>
        <dbReference type="Google" id="ProtNLM"/>
    </source>
</evidence>
<dbReference type="AlphaFoldDB" id="E8V0P2"/>
<protein>
    <recommendedName>
        <fullName evidence="4">TIGR03118 family protein</fullName>
    </recommendedName>
</protein>
<evidence type="ECO:0000313" key="3">
    <source>
        <dbReference type="Proteomes" id="UP000006844"/>
    </source>
</evidence>
<keyword evidence="1" id="KW-1133">Transmembrane helix</keyword>
<dbReference type="eggNOG" id="COG3391">
    <property type="taxonomic scope" value="Bacteria"/>
</dbReference>
<reference evidence="2 3" key="1">
    <citation type="journal article" date="2012" name="Stand. Genomic Sci.">
        <title>Complete genome sequence of Terriglobus saanensis type strain SP1PR4(T), an Acidobacteria from tundra soil.</title>
        <authorList>
            <person name="Rawat S.R."/>
            <person name="Mannisto M.K."/>
            <person name="Starovoytov V."/>
            <person name="Goodwin L."/>
            <person name="Nolan M."/>
            <person name="Hauser L."/>
            <person name="Land M."/>
            <person name="Davenport K.W."/>
            <person name="Woyke T."/>
            <person name="Haggblom M.M."/>
        </authorList>
    </citation>
    <scope>NUCLEOTIDE SEQUENCE</scope>
    <source>
        <strain evidence="3">ATCC BAA-1853 / DSM 23119 / SP1PR4</strain>
    </source>
</reference>
<dbReference type="EMBL" id="CP002467">
    <property type="protein sequence ID" value="ADV81105.1"/>
    <property type="molecule type" value="Genomic_DNA"/>
</dbReference>
<feature type="transmembrane region" description="Helical" evidence="1">
    <location>
        <begin position="474"/>
        <end position="493"/>
    </location>
</feature>
<feature type="transmembrane region" description="Helical" evidence="1">
    <location>
        <begin position="500"/>
        <end position="518"/>
    </location>
</feature>
<dbReference type="Proteomes" id="UP000006844">
    <property type="component" value="Chromosome"/>
</dbReference>
<proteinExistence type="predicted"/>
<dbReference type="InterPro" id="IPR017549">
    <property type="entry name" value="APMV_L690"/>
</dbReference>
<dbReference type="RefSeq" id="WP_013566838.1">
    <property type="nucleotide sequence ID" value="NC_014963.1"/>
</dbReference>
<accession>E8V0P2</accession>